<name>M2XLT9_DOTSN</name>
<dbReference type="HOGENOM" id="CLU_1970524_0_0_1"/>
<dbReference type="Proteomes" id="UP000016933">
    <property type="component" value="Unassembled WGS sequence"/>
</dbReference>
<evidence type="ECO:0000313" key="3">
    <source>
        <dbReference type="Proteomes" id="UP000016933"/>
    </source>
</evidence>
<sequence>MSAMIIDRNAVGNISPGHLEDDDSREDNIDRNGDGNNLPCHLEDTNTATTYCQAVPQHGNREQTPCAGVAAFDNDHHEGRNDGDDPVGDLDGDGNGPGDYRNAAGVNTFPTRSGIAWVAVALLVALR</sequence>
<reference evidence="3" key="1">
    <citation type="journal article" date="2012" name="PLoS Genet.">
        <title>The genomes of the fungal plant pathogens Cladosporium fulvum and Dothistroma septosporum reveal adaptation to different hosts and lifestyles but also signatures of common ancestry.</title>
        <authorList>
            <person name="de Wit P.J.G.M."/>
            <person name="van der Burgt A."/>
            <person name="Oekmen B."/>
            <person name="Stergiopoulos I."/>
            <person name="Abd-Elsalam K.A."/>
            <person name="Aerts A.L."/>
            <person name="Bahkali A.H."/>
            <person name="Beenen H.G."/>
            <person name="Chettri P."/>
            <person name="Cox M.P."/>
            <person name="Datema E."/>
            <person name="de Vries R.P."/>
            <person name="Dhillon B."/>
            <person name="Ganley A.R."/>
            <person name="Griffiths S.A."/>
            <person name="Guo Y."/>
            <person name="Hamelin R.C."/>
            <person name="Henrissat B."/>
            <person name="Kabir M.S."/>
            <person name="Jashni M.K."/>
            <person name="Kema G."/>
            <person name="Klaubauf S."/>
            <person name="Lapidus A."/>
            <person name="Levasseur A."/>
            <person name="Lindquist E."/>
            <person name="Mehrabi R."/>
            <person name="Ohm R.A."/>
            <person name="Owen T.J."/>
            <person name="Salamov A."/>
            <person name="Schwelm A."/>
            <person name="Schijlen E."/>
            <person name="Sun H."/>
            <person name="van den Burg H.A."/>
            <person name="van Ham R.C.H.J."/>
            <person name="Zhang S."/>
            <person name="Goodwin S.B."/>
            <person name="Grigoriev I.V."/>
            <person name="Collemare J."/>
            <person name="Bradshaw R.E."/>
        </authorList>
    </citation>
    <scope>NUCLEOTIDE SEQUENCE [LARGE SCALE GENOMIC DNA]</scope>
    <source>
        <strain evidence="3">NZE10 / CBS 128990</strain>
    </source>
</reference>
<dbReference type="EMBL" id="KB446540">
    <property type="protein sequence ID" value="EME43387.1"/>
    <property type="molecule type" value="Genomic_DNA"/>
</dbReference>
<feature type="compositionally biased region" description="Basic and acidic residues" evidence="1">
    <location>
        <begin position="73"/>
        <end position="83"/>
    </location>
</feature>
<proteinExistence type="predicted"/>
<gene>
    <name evidence="2" type="ORF">DOTSEDRAFT_35660</name>
</gene>
<evidence type="ECO:0000256" key="1">
    <source>
        <dbReference type="SAM" id="MobiDB-lite"/>
    </source>
</evidence>
<organism evidence="2 3">
    <name type="scientific">Dothistroma septosporum (strain NZE10 / CBS 128990)</name>
    <name type="common">Red band needle blight fungus</name>
    <name type="synonym">Mycosphaerella pini</name>
    <dbReference type="NCBI Taxonomy" id="675120"/>
    <lineage>
        <taxon>Eukaryota</taxon>
        <taxon>Fungi</taxon>
        <taxon>Dikarya</taxon>
        <taxon>Ascomycota</taxon>
        <taxon>Pezizomycotina</taxon>
        <taxon>Dothideomycetes</taxon>
        <taxon>Dothideomycetidae</taxon>
        <taxon>Mycosphaerellales</taxon>
        <taxon>Mycosphaerellaceae</taxon>
        <taxon>Dothistroma</taxon>
    </lineage>
</organism>
<keyword evidence="3" id="KW-1185">Reference proteome</keyword>
<reference evidence="2 3" key="2">
    <citation type="journal article" date="2012" name="PLoS Pathog.">
        <title>Diverse lifestyles and strategies of plant pathogenesis encoded in the genomes of eighteen Dothideomycetes fungi.</title>
        <authorList>
            <person name="Ohm R.A."/>
            <person name="Feau N."/>
            <person name="Henrissat B."/>
            <person name="Schoch C.L."/>
            <person name="Horwitz B.A."/>
            <person name="Barry K.W."/>
            <person name="Condon B.J."/>
            <person name="Copeland A.C."/>
            <person name="Dhillon B."/>
            <person name="Glaser F."/>
            <person name="Hesse C.N."/>
            <person name="Kosti I."/>
            <person name="LaButti K."/>
            <person name="Lindquist E.A."/>
            <person name="Lucas S."/>
            <person name="Salamov A.A."/>
            <person name="Bradshaw R.E."/>
            <person name="Ciuffetti L."/>
            <person name="Hamelin R.C."/>
            <person name="Kema G.H.J."/>
            <person name="Lawrence C."/>
            <person name="Scott J.A."/>
            <person name="Spatafora J.W."/>
            <person name="Turgeon B.G."/>
            <person name="de Wit P.J.G.M."/>
            <person name="Zhong S."/>
            <person name="Goodwin S.B."/>
            <person name="Grigoriev I.V."/>
        </authorList>
    </citation>
    <scope>NUCLEOTIDE SEQUENCE [LARGE SCALE GENOMIC DNA]</scope>
    <source>
        <strain evidence="3">NZE10 / CBS 128990</strain>
    </source>
</reference>
<dbReference type="AlphaFoldDB" id="M2XLT9"/>
<protein>
    <submittedName>
        <fullName evidence="2">Uncharacterized protein</fullName>
    </submittedName>
</protein>
<accession>M2XLT9</accession>
<evidence type="ECO:0000313" key="2">
    <source>
        <dbReference type="EMBL" id="EME43387.1"/>
    </source>
</evidence>
<feature type="region of interest" description="Disordered" evidence="1">
    <location>
        <begin position="70"/>
        <end position="101"/>
    </location>
</feature>
<feature type="region of interest" description="Disordered" evidence="1">
    <location>
        <begin position="1"/>
        <end position="40"/>
    </location>
</feature>